<organism evidence="4 5">
    <name type="scientific">Parachaetomium inaequale</name>
    <dbReference type="NCBI Taxonomy" id="2588326"/>
    <lineage>
        <taxon>Eukaryota</taxon>
        <taxon>Fungi</taxon>
        <taxon>Dikarya</taxon>
        <taxon>Ascomycota</taxon>
        <taxon>Pezizomycotina</taxon>
        <taxon>Sordariomycetes</taxon>
        <taxon>Sordariomycetidae</taxon>
        <taxon>Sordariales</taxon>
        <taxon>Chaetomiaceae</taxon>
        <taxon>Parachaetomium</taxon>
    </lineage>
</organism>
<dbReference type="GO" id="GO:0016616">
    <property type="term" value="F:oxidoreductase activity, acting on the CH-OH group of donors, NAD or NADP as acceptor"/>
    <property type="evidence" value="ECO:0007669"/>
    <property type="project" value="TreeGrafter"/>
</dbReference>
<dbReference type="EMBL" id="MU854469">
    <property type="protein sequence ID" value="KAK4034685.1"/>
    <property type="molecule type" value="Genomic_DNA"/>
</dbReference>
<gene>
    <name evidence="4" type="ORF">C8A01DRAFT_48981</name>
</gene>
<dbReference type="PANTHER" id="PTHR10366">
    <property type="entry name" value="NAD DEPENDENT EPIMERASE/DEHYDRATASE"/>
    <property type="match status" value="1"/>
</dbReference>
<keyword evidence="5" id="KW-1185">Reference proteome</keyword>
<evidence type="ECO:0000313" key="4">
    <source>
        <dbReference type="EMBL" id="KAK4034685.1"/>
    </source>
</evidence>
<sequence>MAPTGWNWPKPGPLVLLTGATGHVGSSTLLRLRQDGYRVRAAVRSEDQVASILALLSLEGGSGLTFVVIPDIGKPGAYDEAMKDVTFVIHCASPLATAPKTDLPAWLYVDHYFRPAVFGTLNILKAAHNAGTVQRIVFTSSLAAILAMDELQALRGPIQREVSEDERVPAPRKPYKDEFEAYVASKIEALKAAEEWMEEQRCRHDPPTFDAVYLHPGFVLGPNHRATRAHQVLRGGNSMIMAILHGFPLGTHPGTTVHVDDVAYAHVKALDKKHVPGNQSFMLCAPAVWEDTVDIVRKKFPGAFRASGVPVRESITTFEINAGTTYTQRIFNFKFASFEEQVESAMRQYLELRHEQDRKIQERDFGFVTWVKDPELKAQMVGYRL</sequence>
<protein>
    <submittedName>
        <fullName evidence="4">NADPH-dependent methylglyoxal reductase GRP2</fullName>
    </submittedName>
</protein>
<dbReference type="SUPFAM" id="SSF51735">
    <property type="entry name" value="NAD(P)-binding Rossmann-fold domains"/>
    <property type="match status" value="1"/>
</dbReference>
<evidence type="ECO:0000313" key="5">
    <source>
        <dbReference type="Proteomes" id="UP001303115"/>
    </source>
</evidence>
<dbReference type="InterPro" id="IPR036291">
    <property type="entry name" value="NAD(P)-bd_dom_sf"/>
</dbReference>
<dbReference type="InterPro" id="IPR050425">
    <property type="entry name" value="NAD(P)_dehydrat-like"/>
</dbReference>
<dbReference type="Gene3D" id="3.40.50.720">
    <property type="entry name" value="NAD(P)-binding Rossmann-like Domain"/>
    <property type="match status" value="1"/>
</dbReference>
<evidence type="ECO:0000259" key="3">
    <source>
        <dbReference type="Pfam" id="PF01370"/>
    </source>
</evidence>
<keyword evidence="1" id="KW-0560">Oxidoreductase</keyword>
<evidence type="ECO:0000256" key="2">
    <source>
        <dbReference type="ARBA" id="ARBA00023445"/>
    </source>
</evidence>
<name>A0AAN6PC08_9PEZI</name>
<dbReference type="Proteomes" id="UP001303115">
    <property type="component" value="Unassembled WGS sequence"/>
</dbReference>
<dbReference type="PANTHER" id="PTHR10366:SF564">
    <property type="entry name" value="STEROL-4-ALPHA-CARBOXYLATE 3-DEHYDROGENASE, DECARBOXYLATING"/>
    <property type="match status" value="1"/>
</dbReference>
<proteinExistence type="inferred from homology"/>
<accession>A0AAN6PC08</accession>
<reference evidence="5" key="1">
    <citation type="journal article" date="2023" name="Mol. Phylogenet. Evol.">
        <title>Genome-scale phylogeny and comparative genomics of the fungal order Sordariales.</title>
        <authorList>
            <person name="Hensen N."/>
            <person name="Bonometti L."/>
            <person name="Westerberg I."/>
            <person name="Brannstrom I.O."/>
            <person name="Guillou S."/>
            <person name="Cros-Aarteil S."/>
            <person name="Calhoun S."/>
            <person name="Haridas S."/>
            <person name="Kuo A."/>
            <person name="Mondo S."/>
            <person name="Pangilinan J."/>
            <person name="Riley R."/>
            <person name="LaButti K."/>
            <person name="Andreopoulos B."/>
            <person name="Lipzen A."/>
            <person name="Chen C."/>
            <person name="Yan M."/>
            <person name="Daum C."/>
            <person name="Ng V."/>
            <person name="Clum A."/>
            <person name="Steindorff A."/>
            <person name="Ohm R.A."/>
            <person name="Martin F."/>
            <person name="Silar P."/>
            <person name="Natvig D.O."/>
            <person name="Lalanne C."/>
            <person name="Gautier V."/>
            <person name="Ament-Velasquez S.L."/>
            <person name="Kruys A."/>
            <person name="Hutchinson M.I."/>
            <person name="Powell A.J."/>
            <person name="Barry K."/>
            <person name="Miller A.N."/>
            <person name="Grigoriev I.V."/>
            <person name="Debuchy R."/>
            <person name="Gladieux P."/>
            <person name="Hiltunen Thoren M."/>
            <person name="Johannesson H."/>
        </authorList>
    </citation>
    <scope>NUCLEOTIDE SEQUENCE [LARGE SCALE GENOMIC DNA]</scope>
    <source>
        <strain evidence="5">CBS 284.82</strain>
    </source>
</reference>
<comment type="similarity">
    <text evidence="2">Belongs to the NAD(P)-dependent epimerase/dehydratase family. Dihydroflavonol-4-reductase subfamily.</text>
</comment>
<comment type="caution">
    <text evidence="4">The sequence shown here is derived from an EMBL/GenBank/DDBJ whole genome shotgun (WGS) entry which is preliminary data.</text>
</comment>
<evidence type="ECO:0000256" key="1">
    <source>
        <dbReference type="ARBA" id="ARBA00023002"/>
    </source>
</evidence>
<dbReference type="AlphaFoldDB" id="A0AAN6PC08"/>
<dbReference type="Pfam" id="PF01370">
    <property type="entry name" value="Epimerase"/>
    <property type="match status" value="1"/>
</dbReference>
<dbReference type="InterPro" id="IPR001509">
    <property type="entry name" value="Epimerase_deHydtase"/>
</dbReference>
<feature type="domain" description="NAD-dependent epimerase/dehydratase" evidence="3">
    <location>
        <begin position="15"/>
        <end position="274"/>
    </location>
</feature>